<feature type="region of interest" description="Disordered" evidence="1">
    <location>
        <begin position="1"/>
        <end position="169"/>
    </location>
</feature>
<feature type="non-terminal residue" evidence="2">
    <location>
        <position position="1"/>
    </location>
</feature>
<sequence length="169" mass="18014">AAGGGRPLPGPAPLLPLRRGHRPPPPRPRRRAPDRRRPPPDPAPRRGGRRAAGPPAAAGGAAPFGRRSLARPRSRALHRRGERRQPGERRPLLYPTGGPCRGAAHPVPRPAAHPRDVAARGRAAGQGGLGAAGPRPRQRHARHLRPRPAGHAGARRRGVRVAPLRPRLV</sequence>
<evidence type="ECO:0000256" key="1">
    <source>
        <dbReference type="SAM" id="MobiDB-lite"/>
    </source>
</evidence>
<dbReference type="AlphaFoldDB" id="A0A6J4VFD3"/>
<feature type="compositionally biased region" description="Basic residues" evidence="1">
    <location>
        <begin position="18"/>
        <end position="34"/>
    </location>
</feature>
<gene>
    <name evidence="2" type="ORF">AVDCRST_MAG19-3204</name>
</gene>
<reference evidence="2" key="1">
    <citation type="submission" date="2020-02" db="EMBL/GenBank/DDBJ databases">
        <authorList>
            <person name="Meier V. D."/>
        </authorList>
    </citation>
    <scope>NUCLEOTIDE SEQUENCE</scope>
    <source>
        <strain evidence="2">AVDCRST_MAG19</strain>
    </source>
</reference>
<proteinExistence type="predicted"/>
<accession>A0A6J4VFD3</accession>
<feature type="compositionally biased region" description="Low complexity" evidence="1">
    <location>
        <begin position="160"/>
        <end position="169"/>
    </location>
</feature>
<name>A0A6J4VFD3_9BACT</name>
<feature type="compositionally biased region" description="Basic residues" evidence="1">
    <location>
        <begin position="136"/>
        <end position="159"/>
    </location>
</feature>
<feature type="compositionally biased region" description="Low complexity" evidence="1">
    <location>
        <begin position="51"/>
        <end position="67"/>
    </location>
</feature>
<dbReference type="EMBL" id="CADCWL010000174">
    <property type="protein sequence ID" value="CAA9574822.1"/>
    <property type="molecule type" value="Genomic_DNA"/>
</dbReference>
<feature type="non-terminal residue" evidence="2">
    <location>
        <position position="169"/>
    </location>
</feature>
<organism evidence="2">
    <name type="scientific">uncultured Thermomicrobiales bacterium</name>
    <dbReference type="NCBI Taxonomy" id="1645740"/>
    <lineage>
        <taxon>Bacteria</taxon>
        <taxon>Pseudomonadati</taxon>
        <taxon>Thermomicrobiota</taxon>
        <taxon>Thermomicrobia</taxon>
        <taxon>Thermomicrobiales</taxon>
        <taxon>environmental samples</taxon>
    </lineage>
</organism>
<evidence type="ECO:0000313" key="2">
    <source>
        <dbReference type="EMBL" id="CAA9574822.1"/>
    </source>
</evidence>
<feature type="compositionally biased region" description="Basic residues" evidence="1">
    <location>
        <begin position="68"/>
        <end position="82"/>
    </location>
</feature>
<protein>
    <submittedName>
        <fullName evidence="2">Phage integrase, site-specific tyrosine recombinase</fullName>
    </submittedName>
</protein>